<sequence>MEKFSDYSDYIEWFRQLKTTINPMSEQEFYQSSRYSSSQKSRDSSGQKLSGIESFSRYDEYCEWFVDKYPMSKPLDREKFYQSSRYKRTSKTSYEEHQVDKQTQNASTSNLTVNLVASLNQAPGILMNHPNNRSTD</sequence>
<dbReference type="RefSeq" id="WP_208678540.1">
    <property type="nucleotide sequence ID" value="NZ_CP034671.2"/>
</dbReference>
<feature type="region of interest" description="Disordered" evidence="1">
    <location>
        <begin position="85"/>
        <end position="107"/>
    </location>
</feature>
<protein>
    <submittedName>
        <fullName evidence="2">Uncharacterized protein</fullName>
    </submittedName>
</protein>
<feature type="region of interest" description="Disordered" evidence="1">
    <location>
        <begin position="31"/>
        <end position="50"/>
    </location>
</feature>
<evidence type="ECO:0000256" key="1">
    <source>
        <dbReference type="SAM" id="MobiDB-lite"/>
    </source>
</evidence>
<name>A0AAT9K141_SYNEL</name>
<dbReference type="AlphaFoldDB" id="A0AAT9K141"/>
<accession>A0AAT9K141</accession>
<dbReference type="EMBL" id="CP034671">
    <property type="protein sequence ID" value="QFZ93338.2"/>
    <property type="molecule type" value="Genomic_DNA"/>
</dbReference>
<gene>
    <name evidence="2" type="ORF">EKO22_09200</name>
</gene>
<organism evidence="2">
    <name type="scientific">Synechococcus elongatus PCC 11802</name>
    <dbReference type="NCBI Taxonomy" id="2283154"/>
    <lineage>
        <taxon>Bacteria</taxon>
        <taxon>Bacillati</taxon>
        <taxon>Cyanobacteriota</taxon>
        <taxon>Cyanophyceae</taxon>
        <taxon>Synechococcales</taxon>
        <taxon>Synechococcaceae</taxon>
        <taxon>Synechococcus</taxon>
    </lineage>
</organism>
<proteinExistence type="predicted"/>
<reference evidence="2" key="1">
    <citation type="submission" date="2024-01" db="EMBL/GenBank/DDBJ databases">
        <title>Synechococcus elongatus PCC 11802, a close yet different native of Synechococcus elongatus PCC 11801.</title>
        <authorList>
            <person name="Jaiswal D."/>
            <person name="Sengupta A."/>
            <person name="Sengupta S."/>
            <person name="Pakrasi H.B."/>
            <person name="Wangikar P."/>
        </authorList>
    </citation>
    <scope>NUCLEOTIDE SEQUENCE</scope>
    <source>
        <strain evidence="2">PCC 11802</strain>
    </source>
</reference>
<evidence type="ECO:0000313" key="2">
    <source>
        <dbReference type="EMBL" id="QFZ93338.2"/>
    </source>
</evidence>